<evidence type="ECO:0008006" key="4">
    <source>
        <dbReference type="Google" id="ProtNLM"/>
    </source>
</evidence>
<evidence type="ECO:0000313" key="3">
    <source>
        <dbReference type="Proteomes" id="UP000800082"/>
    </source>
</evidence>
<dbReference type="RefSeq" id="XP_033452451.1">
    <property type="nucleotide sequence ID" value="XM_033588981.1"/>
</dbReference>
<keyword evidence="1" id="KW-0732">Signal</keyword>
<feature type="chain" id="PRO_5025511115" description="Secreted protein" evidence="1">
    <location>
        <begin position="25"/>
        <end position="72"/>
    </location>
</feature>
<gene>
    <name evidence="2" type="ORF">M421DRAFT_286580</name>
</gene>
<dbReference type="EMBL" id="ML978959">
    <property type="protein sequence ID" value="KAF1932203.1"/>
    <property type="molecule type" value="Genomic_DNA"/>
</dbReference>
<dbReference type="GeneID" id="54346628"/>
<dbReference type="AlphaFoldDB" id="A0A6A5RXA0"/>
<protein>
    <recommendedName>
        <fullName evidence="4">Secreted protein</fullName>
    </recommendedName>
</protein>
<accession>A0A6A5RXA0</accession>
<dbReference type="Proteomes" id="UP000800082">
    <property type="component" value="Unassembled WGS sequence"/>
</dbReference>
<sequence>MMMIGCKLAVSSGGFLLMTNSCCQQPDISELNSNQTKYIAMSRELCVWGSAVQTLQAQEFACLAWSCWTSGA</sequence>
<evidence type="ECO:0000256" key="1">
    <source>
        <dbReference type="SAM" id="SignalP"/>
    </source>
</evidence>
<evidence type="ECO:0000313" key="2">
    <source>
        <dbReference type="EMBL" id="KAF1932203.1"/>
    </source>
</evidence>
<reference evidence="2" key="1">
    <citation type="journal article" date="2020" name="Stud. Mycol.">
        <title>101 Dothideomycetes genomes: a test case for predicting lifestyles and emergence of pathogens.</title>
        <authorList>
            <person name="Haridas S."/>
            <person name="Albert R."/>
            <person name="Binder M."/>
            <person name="Bloem J."/>
            <person name="Labutti K."/>
            <person name="Salamov A."/>
            <person name="Andreopoulos B."/>
            <person name="Baker S."/>
            <person name="Barry K."/>
            <person name="Bills G."/>
            <person name="Bluhm B."/>
            <person name="Cannon C."/>
            <person name="Castanera R."/>
            <person name="Culley D."/>
            <person name="Daum C."/>
            <person name="Ezra D."/>
            <person name="Gonzalez J."/>
            <person name="Henrissat B."/>
            <person name="Kuo A."/>
            <person name="Liang C."/>
            <person name="Lipzen A."/>
            <person name="Lutzoni F."/>
            <person name="Magnuson J."/>
            <person name="Mondo S."/>
            <person name="Nolan M."/>
            <person name="Ohm R."/>
            <person name="Pangilinan J."/>
            <person name="Park H.-J."/>
            <person name="Ramirez L."/>
            <person name="Alfaro M."/>
            <person name="Sun H."/>
            <person name="Tritt A."/>
            <person name="Yoshinaga Y."/>
            <person name="Zwiers L.-H."/>
            <person name="Turgeon B."/>
            <person name="Goodwin S."/>
            <person name="Spatafora J."/>
            <person name="Crous P."/>
            <person name="Grigoriev I."/>
        </authorList>
    </citation>
    <scope>NUCLEOTIDE SEQUENCE</scope>
    <source>
        <strain evidence="2">CBS 183.55</strain>
    </source>
</reference>
<feature type="signal peptide" evidence="1">
    <location>
        <begin position="1"/>
        <end position="24"/>
    </location>
</feature>
<name>A0A6A5RXA0_9PLEO</name>
<proteinExistence type="predicted"/>
<organism evidence="2 3">
    <name type="scientific">Didymella exigua CBS 183.55</name>
    <dbReference type="NCBI Taxonomy" id="1150837"/>
    <lineage>
        <taxon>Eukaryota</taxon>
        <taxon>Fungi</taxon>
        <taxon>Dikarya</taxon>
        <taxon>Ascomycota</taxon>
        <taxon>Pezizomycotina</taxon>
        <taxon>Dothideomycetes</taxon>
        <taxon>Pleosporomycetidae</taxon>
        <taxon>Pleosporales</taxon>
        <taxon>Pleosporineae</taxon>
        <taxon>Didymellaceae</taxon>
        <taxon>Didymella</taxon>
    </lineage>
</organism>
<keyword evidence="3" id="KW-1185">Reference proteome</keyword>